<proteinExistence type="inferred from homology"/>
<dbReference type="SMART" id="SM01041">
    <property type="entry name" value="BRO1"/>
    <property type="match status" value="1"/>
</dbReference>
<dbReference type="Gene3D" id="1.25.40.280">
    <property type="entry name" value="alix/aip1 like domains"/>
    <property type="match status" value="1"/>
</dbReference>
<dbReference type="InterPro" id="IPR037505">
    <property type="entry name" value="pH-resp_palC"/>
</dbReference>
<organism evidence="5 6">
    <name type="scientific">Furculomyces boomerangus</name>
    <dbReference type="NCBI Taxonomy" id="61424"/>
    <lineage>
        <taxon>Eukaryota</taxon>
        <taxon>Fungi</taxon>
        <taxon>Fungi incertae sedis</taxon>
        <taxon>Zoopagomycota</taxon>
        <taxon>Kickxellomycotina</taxon>
        <taxon>Harpellomycetes</taxon>
        <taxon>Harpellales</taxon>
        <taxon>Harpellaceae</taxon>
        <taxon>Furculomyces</taxon>
    </lineage>
</organism>
<dbReference type="Pfam" id="PF03097">
    <property type="entry name" value="BRO1"/>
    <property type="match status" value="1"/>
</dbReference>
<feature type="region of interest" description="Disordered" evidence="3">
    <location>
        <begin position="278"/>
        <end position="303"/>
    </location>
</feature>
<reference evidence="5 6" key="1">
    <citation type="journal article" date="2018" name="MBio">
        <title>Comparative Genomics Reveals the Core Gene Toolbox for the Fungus-Insect Symbiosis.</title>
        <authorList>
            <person name="Wang Y."/>
            <person name="Stata M."/>
            <person name="Wang W."/>
            <person name="Stajich J.E."/>
            <person name="White M.M."/>
            <person name="Moncalvo J.M."/>
        </authorList>
    </citation>
    <scope>NUCLEOTIDE SEQUENCE [LARGE SCALE GENOMIC DNA]</scope>
    <source>
        <strain evidence="5 6">AUS-77-4</strain>
    </source>
</reference>
<dbReference type="OrthoDB" id="10266451at2759"/>
<accession>A0A2T9Y8J2</accession>
<dbReference type="AlphaFoldDB" id="A0A2T9Y8J2"/>
<dbReference type="GO" id="GO:0005886">
    <property type="term" value="C:plasma membrane"/>
    <property type="evidence" value="ECO:0007669"/>
    <property type="project" value="TreeGrafter"/>
</dbReference>
<comment type="similarity">
    <text evidence="1">Belongs to the palC family.</text>
</comment>
<dbReference type="InterPro" id="IPR004328">
    <property type="entry name" value="BRO1_dom"/>
</dbReference>
<evidence type="ECO:0000256" key="2">
    <source>
        <dbReference type="ARBA" id="ARBA00022193"/>
    </source>
</evidence>
<sequence length="592" mass="66195">MRFYMRLPLTTQVSLMDLVESSGSQNNSWLLEKLLSLTQQRQNLRLKLKEQDKIVDYYGAYSLYETVKRYIDELDSLEQLVAQNPSVIITNKVVFIWKSALVESSLGGTSGFYAKKIREVAKSANKMAQSAASFATKPKYDTKQKYDIETKSIDSFDMVLVSSNESSPKANESTEPNNLVASPFDQKKAQNPDIKFEKANVLLVLGISKLLIAYTCFDRFEIYIDSDSSYLMLPNQKDHVEKSNSISNGFKKFSGIKNIFPFAKHAIDIKKTGIQSISHEKNGTGTTKTNGKDSNGISDDSDNEQGMLRAVQELRESAGIFEYILTEYSSKIQNITITNSDLNCTVLLILQKLSLADADRLMAGKAVRQKLTPHNISRMLLSVSEQYDQVLELAKTMRLDAVQSLSSEFKNNIKMSQQYVFALALVFLAKMSFEKNEFGFAVGYIKEARSILRKLYDSQTSMSPSKLLSYKGSSSKTGANSLAFSGNDGGSGRYSLSSNRDGYGGMSSYSSNPYKALLVQVESLFALYTRNNDTIGFEPVPDSNEIRARIPLGRPFNQLVEYKPPQISTLLLNDNELGSHQHEGGEKQELLF</sequence>
<evidence type="ECO:0000313" key="5">
    <source>
        <dbReference type="EMBL" id="PVU88637.1"/>
    </source>
</evidence>
<dbReference type="PANTHER" id="PTHR40463">
    <property type="entry name" value="PH-RESPONSE REGULATOR PROTEIN PALC"/>
    <property type="match status" value="1"/>
</dbReference>
<name>A0A2T9Y8J2_9FUNG</name>
<keyword evidence="6" id="KW-1185">Reference proteome</keyword>
<protein>
    <recommendedName>
        <fullName evidence="2">pH-response regulator protein palC</fullName>
    </recommendedName>
</protein>
<feature type="domain" description="BRO1" evidence="4">
    <location>
        <begin position="1"/>
        <end position="592"/>
    </location>
</feature>
<evidence type="ECO:0000256" key="3">
    <source>
        <dbReference type="SAM" id="MobiDB-lite"/>
    </source>
</evidence>
<dbReference type="Proteomes" id="UP000245699">
    <property type="component" value="Unassembled WGS sequence"/>
</dbReference>
<comment type="caution">
    <text evidence="5">The sequence shown here is derived from an EMBL/GenBank/DDBJ whole genome shotgun (WGS) entry which is preliminary data.</text>
</comment>
<dbReference type="GO" id="GO:0071467">
    <property type="term" value="P:cellular response to pH"/>
    <property type="evidence" value="ECO:0007669"/>
    <property type="project" value="InterPro"/>
</dbReference>
<dbReference type="PROSITE" id="PS51180">
    <property type="entry name" value="BRO1"/>
    <property type="match status" value="1"/>
</dbReference>
<evidence type="ECO:0000259" key="4">
    <source>
        <dbReference type="PROSITE" id="PS51180"/>
    </source>
</evidence>
<dbReference type="PANTHER" id="PTHR40463:SF1">
    <property type="entry name" value="PH-RESPONSE REGULATOR PROTEIN PALC"/>
    <property type="match status" value="1"/>
</dbReference>
<evidence type="ECO:0000313" key="6">
    <source>
        <dbReference type="Proteomes" id="UP000245699"/>
    </source>
</evidence>
<evidence type="ECO:0000256" key="1">
    <source>
        <dbReference type="ARBA" id="ARBA00010997"/>
    </source>
</evidence>
<dbReference type="STRING" id="61424.A0A2T9Y8J2"/>
<dbReference type="EMBL" id="MBFT01000607">
    <property type="protein sequence ID" value="PVU88637.1"/>
    <property type="molecule type" value="Genomic_DNA"/>
</dbReference>
<dbReference type="InterPro" id="IPR038499">
    <property type="entry name" value="BRO1_sf"/>
</dbReference>
<gene>
    <name evidence="5" type="ORF">BB559_005488</name>
</gene>